<evidence type="ECO:0000256" key="1">
    <source>
        <dbReference type="ARBA" id="ARBA00004340"/>
    </source>
</evidence>
<evidence type="ECO:0000256" key="2">
    <source>
        <dbReference type="ARBA" id="ARBA00004613"/>
    </source>
</evidence>
<reference evidence="6" key="1">
    <citation type="journal article" date="2020" name="Fungal Divers.">
        <title>Resolving the Mortierellaceae phylogeny through synthesis of multi-gene phylogenetics and phylogenomics.</title>
        <authorList>
            <person name="Vandepol N."/>
            <person name="Liber J."/>
            <person name="Desiro A."/>
            <person name="Na H."/>
            <person name="Kennedy M."/>
            <person name="Barry K."/>
            <person name="Grigoriev I.V."/>
            <person name="Miller A.N."/>
            <person name="O'Donnell K."/>
            <person name="Stajich J.E."/>
            <person name="Bonito G."/>
        </authorList>
    </citation>
    <scope>NUCLEOTIDE SEQUENCE</scope>
    <source>
        <strain evidence="6">NRRL 28262</strain>
    </source>
</reference>
<dbReference type="GO" id="GO:0043657">
    <property type="term" value="C:host cell"/>
    <property type="evidence" value="ECO:0007669"/>
    <property type="project" value="UniProtKB-SubCell"/>
</dbReference>
<dbReference type="Pfam" id="PF20147">
    <property type="entry name" value="Crinkler"/>
    <property type="match status" value="1"/>
</dbReference>
<dbReference type="InterPro" id="IPR045379">
    <property type="entry name" value="Crinkler_N"/>
</dbReference>
<comment type="subcellular location">
    <subcellularLocation>
        <location evidence="1">Host cell</location>
    </subcellularLocation>
    <subcellularLocation>
        <location evidence="2">Secreted</location>
    </subcellularLocation>
</comment>
<dbReference type="GO" id="GO:0005576">
    <property type="term" value="C:extracellular region"/>
    <property type="evidence" value="ECO:0007669"/>
    <property type="project" value="UniProtKB-SubCell"/>
</dbReference>
<evidence type="ECO:0000313" key="6">
    <source>
        <dbReference type="EMBL" id="KAG0270796.1"/>
    </source>
</evidence>
<evidence type="ECO:0000256" key="3">
    <source>
        <dbReference type="ARBA" id="ARBA00022525"/>
    </source>
</evidence>
<dbReference type="InterPro" id="IPR052980">
    <property type="entry name" value="Crinkler_effector"/>
</dbReference>
<accession>A0AAD4D7C3</accession>
<dbReference type="EMBL" id="JAAAIL010001306">
    <property type="protein sequence ID" value="KAG0270796.1"/>
    <property type="molecule type" value="Genomic_DNA"/>
</dbReference>
<name>A0AAD4D7C3_9FUNG</name>
<keyword evidence="3" id="KW-0964">Secreted</keyword>
<feature type="region of interest" description="Disordered" evidence="4">
    <location>
        <begin position="108"/>
        <end position="128"/>
    </location>
</feature>
<dbReference type="AlphaFoldDB" id="A0AAD4D7C3"/>
<dbReference type="PANTHER" id="PTHR33129">
    <property type="entry name" value="PROTEIN KINASE DOMAIN-CONTAINING PROTEIN-RELATED"/>
    <property type="match status" value="1"/>
</dbReference>
<keyword evidence="7" id="KW-1185">Reference proteome</keyword>
<feature type="domain" description="Crinkler effector protein N-terminal" evidence="5">
    <location>
        <begin position="7"/>
        <end position="105"/>
    </location>
</feature>
<gene>
    <name evidence="6" type="ORF">BGZ95_001516</name>
</gene>
<dbReference type="PANTHER" id="PTHR33129:SF1">
    <property type="entry name" value="ATP-BINDING PROTEIN"/>
    <property type="match status" value="1"/>
</dbReference>
<evidence type="ECO:0000313" key="7">
    <source>
        <dbReference type="Proteomes" id="UP001194580"/>
    </source>
</evidence>
<dbReference type="Proteomes" id="UP001194580">
    <property type="component" value="Unassembled WGS sequence"/>
</dbReference>
<evidence type="ECO:0000259" key="5">
    <source>
        <dbReference type="Pfam" id="PF20147"/>
    </source>
</evidence>
<feature type="non-terminal residue" evidence="6">
    <location>
        <position position="530"/>
    </location>
</feature>
<feature type="compositionally biased region" description="Basic and acidic residues" evidence="4">
    <location>
        <begin position="111"/>
        <end position="120"/>
    </location>
</feature>
<organism evidence="6 7">
    <name type="scientific">Linnemannia exigua</name>
    <dbReference type="NCBI Taxonomy" id="604196"/>
    <lineage>
        <taxon>Eukaryota</taxon>
        <taxon>Fungi</taxon>
        <taxon>Fungi incertae sedis</taxon>
        <taxon>Mucoromycota</taxon>
        <taxon>Mortierellomycotina</taxon>
        <taxon>Mortierellomycetes</taxon>
        <taxon>Mortierellales</taxon>
        <taxon>Mortierellaceae</taxon>
        <taxon>Linnemannia</taxon>
    </lineage>
</organism>
<comment type="caution">
    <text evidence="6">The sequence shown here is derived from an EMBL/GenBank/DDBJ whole genome shotgun (WGS) entry which is preliminary data.</text>
</comment>
<protein>
    <recommendedName>
        <fullName evidence="5">Crinkler effector protein N-terminal domain-containing protein</fullName>
    </recommendedName>
</protein>
<sequence length="530" mass="58925">MANSRIGLFCLVDGESLTHAFPVESGSTKTIGDLKKFIKAKKANDFQDVDANKLTLWRVSIPGGCLHSAISLDALGDKTELTNPRTLISKLFPESPDDNTYILVQRPKPAAKREHEDDARPSPTRHHPHTLMDIIDLAGLTEKAVVEGEYDLALLDSKDRVALLGFLGQKIDRRDKFHSMSSTARELHGTGFKDVNQLLAPLGCSFPVVETNDLYVRKAYKDLHHTILETFEGKGAPTGNNANKRIVVTGTSGIGKSTFLVYFAIRILAESNDNNPPIIIFQTTRSSGKCYVFGGRSTVRSGDIAAFEPLLNLPDTWYFVDSSPNPLLARAKTVFAYSTKVLFSEARQFKDVEKHVSWHYYVAPWTLEELKTCRASVAGFDKVPLDMMEELYSKIGGVPSYVLEVPMNALKFRPNDPVSAKVKACDRLARALYRVTDPLMLMQSFSQRLSIGMASTHVAEQVAASLTQDARKRMLERLIIEPNGVASGIMFEAYVLHVLREGGYTFEIRDLQTGNLASLDLLQNRKTVHF</sequence>
<evidence type="ECO:0000256" key="4">
    <source>
        <dbReference type="SAM" id="MobiDB-lite"/>
    </source>
</evidence>
<proteinExistence type="predicted"/>